<keyword evidence="1" id="KW-1133">Transmembrane helix</keyword>
<dbReference type="Proteomes" id="UP000187412">
    <property type="component" value="Unassembled WGS sequence"/>
</dbReference>
<feature type="transmembrane region" description="Helical" evidence="1">
    <location>
        <begin position="7"/>
        <end position="29"/>
    </location>
</feature>
<reference evidence="2 3" key="1">
    <citation type="submission" date="2016-10" db="EMBL/GenBank/DDBJ databases">
        <title>Paenibacillus species isolates.</title>
        <authorList>
            <person name="Beno S.M."/>
        </authorList>
    </citation>
    <scope>NUCLEOTIDE SEQUENCE [LARGE SCALE GENOMIC DNA]</scope>
    <source>
        <strain evidence="2 3">FSL H7-0744</strain>
    </source>
</reference>
<evidence type="ECO:0000313" key="3">
    <source>
        <dbReference type="Proteomes" id="UP000187412"/>
    </source>
</evidence>
<name>A0ABX3H9Y1_PAEBO</name>
<gene>
    <name evidence="2" type="ORF">BSK56_13990</name>
</gene>
<accession>A0ABX3H9Y1</accession>
<keyword evidence="1" id="KW-0472">Membrane</keyword>
<proteinExistence type="predicted"/>
<keyword evidence="1" id="KW-0812">Transmembrane</keyword>
<protein>
    <submittedName>
        <fullName evidence="2">Uncharacterized protein</fullName>
    </submittedName>
</protein>
<feature type="transmembrane region" description="Helical" evidence="1">
    <location>
        <begin position="35"/>
        <end position="56"/>
    </location>
</feature>
<evidence type="ECO:0000256" key="1">
    <source>
        <dbReference type="SAM" id="Phobius"/>
    </source>
</evidence>
<organism evidence="2 3">
    <name type="scientific">Paenibacillus borealis</name>
    <dbReference type="NCBI Taxonomy" id="160799"/>
    <lineage>
        <taxon>Bacteria</taxon>
        <taxon>Bacillati</taxon>
        <taxon>Bacillota</taxon>
        <taxon>Bacilli</taxon>
        <taxon>Bacillales</taxon>
        <taxon>Paenibacillaceae</taxon>
        <taxon>Paenibacillus</taxon>
    </lineage>
</organism>
<keyword evidence="3" id="KW-1185">Reference proteome</keyword>
<comment type="caution">
    <text evidence="2">The sequence shown here is derived from an EMBL/GenBank/DDBJ whole genome shotgun (WGS) entry which is preliminary data.</text>
</comment>
<dbReference type="RefSeq" id="WP_076111113.1">
    <property type="nucleotide sequence ID" value="NZ_MPTB01000016.1"/>
</dbReference>
<dbReference type="EMBL" id="MPTB01000016">
    <property type="protein sequence ID" value="OMD47289.1"/>
    <property type="molecule type" value="Genomic_DNA"/>
</dbReference>
<evidence type="ECO:0000313" key="2">
    <source>
        <dbReference type="EMBL" id="OMD47289.1"/>
    </source>
</evidence>
<sequence length="85" mass="9404">MKGEHLKYLGGGIIVLGLIASIPVAMNMGTLSAGIYLFIWSCLIGVFFIGFGELLYSVQRIELKIAGERPHYDPLTGQYVDKDRK</sequence>